<dbReference type="PANTHER" id="PTHR30595">
    <property type="entry name" value="GLPR-RELATED TRANSCRIPTIONAL REPRESSOR"/>
    <property type="match status" value="1"/>
</dbReference>
<dbReference type="SUPFAM" id="SSF46785">
    <property type="entry name" value="Winged helix' DNA-binding domain"/>
    <property type="match status" value="1"/>
</dbReference>
<name>A0A2M7RGX2_9BACT</name>
<evidence type="ECO:0000313" key="2">
    <source>
        <dbReference type="EMBL" id="PIY96015.1"/>
    </source>
</evidence>
<feature type="domain" description="Schlafen AlbA-2" evidence="1">
    <location>
        <begin position="138"/>
        <end position="248"/>
    </location>
</feature>
<dbReference type="InterPro" id="IPR036390">
    <property type="entry name" value="WH_DNA-bd_sf"/>
</dbReference>
<accession>A0A2M7RGX2</accession>
<dbReference type="Pfam" id="PF04326">
    <property type="entry name" value="SLFN_AlbA_2"/>
    <property type="match status" value="1"/>
</dbReference>
<dbReference type="Gene3D" id="3.30.950.30">
    <property type="entry name" value="Schlafen, AAA domain"/>
    <property type="match status" value="1"/>
</dbReference>
<gene>
    <name evidence="2" type="ORF">COY66_05250</name>
</gene>
<dbReference type="PANTHER" id="PTHR30595:SF6">
    <property type="entry name" value="SCHLAFEN ALBA-2 DOMAIN-CONTAINING PROTEIN"/>
    <property type="match status" value="1"/>
</dbReference>
<comment type="caution">
    <text evidence="2">The sequence shown here is derived from an EMBL/GenBank/DDBJ whole genome shotgun (WGS) entry which is preliminary data.</text>
</comment>
<sequence length="266" mass="30488">MELQELVARARILFKSAPKRVLVFSMINGKLSSKEISRKCGKSLSATLQDLQKMRDLELVDFKKDERDNVIKKENSYVYVKVPLLKHLSNSYFESPEKIAKNKPKQKSSYTSNKTSSSIAMLPTLSEQQILEICASGEDQLYEFKSVGTTMEKISKEICAFANTKFGGIIFYGVEDDGAIENSDLGRQKFDQYIQNSVHNNITPTPHIKLIEKSVLGYNILLITIPPWNRREVHHFQDNIYIRRGTNVFKTKTDESKKLHNGEYIE</sequence>
<reference evidence="2 3" key="1">
    <citation type="submission" date="2017-09" db="EMBL/GenBank/DDBJ databases">
        <title>Depth-based differentiation of microbial function through sediment-hosted aquifers and enrichment of novel symbionts in the deep terrestrial subsurface.</title>
        <authorList>
            <person name="Probst A.J."/>
            <person name="Ladd B."/>
            <person name="Jarett J.K."/>
            <person name="Geller-Mcgrath D.E."/>
            <person name="Sieber C.M."/>
            <person name="Emerson J.B."/>
            <person name="Anantharaman K."/>
            <person name="Thomas B.C."/>
            <person name="Malmstrom R."/>
            <person name="Stieglmeier M."/>
            <person name="Klingl A."/>
            <person name="Woyke T."/>
            <person name="Ryan C.M."/>
            <person name="Banfield J.F."/>
        </authorList>
    </citation>
    <scope>NUCLEOTIDE SEQUENCE [LARGE SCALE GENOMIC DNA]</scope>
    <source>
        <strain evidence="2">CG_4_10_14_0_8_um_filter_42_10</strain>
    </source>
</reference>
<dbReference type="InterPro" id="IPR007421">
    <property type="entry name" value="Schlafen_AlbA_2_dom"/>
</dbReference>
<proteinExistence type="predicted"/>
<evidence type="ECO:0000259" key="1">
    <source>
        <dbReference type="Pfam" id="PF04326"/>
    </source>
</evidence>
<evidence type="ECO:0000313" key="3">
    <source>
        <dbReference type="Proteomes" id="UP000230779"/>
    </source>
</evidence>
<dbReference type="EMBL" id="PFMD01000061">
    <property type="protein sequence ID" value="PIY96015.1"/>
    <property type="molecule type" value="Genomic_DNA"/>
</dbReference>
<dbReference type="Proteomes" id="UP000230779">
    <property type="component" value="Unassembled WGS sequence"/>
</dbReference>
<organism evidence="2 3">
    <name type="scientific">Candidatus Kerfeldbacteria bacterium CG_4_10_14_0_8_um_filter_42_10</name>
    <dbReference type="NCBI Taxonomy" id="2014248"/>
    <lineage>
        <taxon>Bacteria</taxon>
        <taxon>Candidatus Kerfeldiibacteriota</taxon>
    </lineage>
</organism>
<protein>
    <recommendedName>
        <fullName evidence="1">Schlafen AlbA-2 domain-containing protein</fullName>
    </recommendedName>
</protein>
<dbReference type="InterPro" id="IPR038461">
    <property type="entry name" value="Schlafen_AlbA_2_dom_sf"/>
</dbReference>
<dbReference type="AlphaFoldDB" id="A0A2M7RGX2"/>